<keyword evidence="2" id="KW-0472">Membrane</keyword>
<evidence type="ECO:0000256" key="2">
    <source>
        <dbReference type="SAM" id="Phobius"/>
    </source>
</evidence>
<protein>
    <submittedName>
        <fullName evidence="3">Uncharacterized protein</fullName>
    </submittedName>
</protein>
<dbReference type="RefSeq" id="WP_152212876.1">
    <property type="nucleotide sequence ID" value="NZ_WFLN01000006.1"/>
</dbReference>
<feature type="region of interest" description="Disordered" evidence="1">
    <location>
        <begin position="1"/>
        <end position="29"/>
    </location>
</feature>
<feature type="transmembrane region" description="Helical" evidence="2">
    <location>
        <begin position="82"/>
        <end position="111"/>
    </location>
</feature>
<dbReference type="AlphaFoldDB" id="A0A833N419"/>
<accession>A0A833N419</accession>
<sequence>MKDDSNKNNDIIDAEFVSDSTPNNDYTETTSAQDKLNDLTVEPSIEYTSYQSYSKIGQDNQFKSFSWSFSNSSNTIKKRPSFLTIIFLIPIILLIFSIFLVFGLLAFVIFLPKLFLILKRKGISGLKMDYKLIRGLFERFKMK</sequence>
<comment type="caution">
    <text evidence="3">The sequence shown here is derived from an EMBL/GenBank/DDBJ whole genome shotgun (WGS) entry which is preliminary data.</text>
</comment>
<evidence type="ECO:0000256" key="1">
    <source>
        <dbReference type="SAM" id="MobiDB-lite"/>
    </source>
</evidence>
<name>A0A833N419_9BACT</name>
<gene>
    <name evidence="3" type="ORF">GCL57_08245</name>
</gene>
<feature type="compositionally biased region" description="Polar residues" evidence="1">
    <location>
        <begin position="18"/>
        <end position="29"/>
    </location>
</feature>
<reference evidence="3 4" key="1">
    <citation type="submission" date="2019-10" db="EMBL/GenBank/DDBJ databases">
        <title>New genus of Silvanigrellaceae.</title>
        <authorList>
            <person name="Pitt A."/>
            <person name="Hahn M.W."/>
        </authorList>
    </citation>
    <scope>NUCLEOTIDE SEQUENCE [LARGE SCALE GENOMIC DNA]</scope>
    <source>
        <strain evidence="3 4">33A1-SZDP</strain>
    </source>
</reference>
<keyword evidence="2" id="KW-0812">Transmembrane</keyword>
<keyword evidence="4" id="KW-1185">Reference proteome</keyword>
<proteinExistence type="predicted"/>
<keyword evidence="2" id="KW-1133">Transmembrane helix</keyword>
<organism evidence="3 4">
    <name type="scientific">Fluviispira multicolorata</name>
    <dbReference type="NCBI Taxonomy" id="2654512"/>
    <lineage>
        <taxon>Bacteria</taxon>
        <taxon>Pseudomonadati</taxon>
        <taxon>Bdellovibrionota</taxon>
        <taxon>Oligoflexia</taxon>
        <taxon>Silvanigrellales</taxon>
        <taxon>Silvanigrellaceae</taxon>
        <taxon>Fluviispira</taxon>
    </lineage>
</organism>
<dbReference type="EMBL" id="WFLN01000006">
    <property type="protein sequence ID" value="KAB8030949.1"/>
    <property type="molecule type" value="Genomic_DNA"/>
</dbReference>
<evidence type="ECO:0000313" key="4">
    <source>
        <dbReference type="Proteomes" id="UP000442694"/>
    </source>
</evidence>
<evidence type="ECO:0000313" key="3">
    <source>
        <dbReference type="EMBL" id="KAB8030949.1"/>
    </source>
</evidence>
<dbReference type="Proteomes" id="UP000442694">
    <property type="component" value="Unassembled WGS sequence"/>
</dbReference>